<evidence type="ECO:0000313" key="2">
    <source>
        <dbReference type="Proteomes" id="UP000824120"/>
    </source>
</evidence>
<dbReference type="Proteomes" id="UP000824120">
    <property type="component" value="Chromosome 2"/>
</dbReference>
<keyword evidence="2" id="KW-1185">Reference proteome</keyword>
<dbReference type="AlphaFoldDB" id="A0A9J6A6J2"/>
<proteinExistence type="predicted"/>
<protein>
    <submittedName>
        <fullName evidence="1">Uncharacterized protein</fullName>
    </submittedName>
</protein>
<comment type="caution">
    <text evidence="1">The sequence shown here is derived from an EMBL/GenBank/DDBJ whole genome shotgun (WGS) entry which is preliminary data.</text>
</comment>
<sequence length="136" mass="15453">MYQTLCIPCTTLCIPHVSRAQSYVSRYVECIKPNVSRAQRYVFRYVKCIKPNVSRAQRYGFTLIRYPEESPLETGRTIQVNTLQNCISSPLANDSIRHKRITPMKNTVGGLVAAIMYSGPEHPHNLGDLKPTEWAP</sequence>
<gene>
    <name evidence="1" type="ORF">H5410_005488</name>
</gene>
<accession>A0A9J6A6J2</accession>
<dbReference type="EMBL" id="JACXVP010000002">
    <property type="protein sequence ID" value="KAG5620270.1"/>
    <property type="molecule type" value="Genomic_DNA"/>
</dbReference>
<reference evidence="1 2" key="1">
    <citation type="submission" date="2020-09" db="EMBL/GenBank/DDBJ databases">
        <title>De no assembly of potato wild relative species, Solanum commersonii.</title>
        <authorList>
            <person name="Cho K."/>
        </authorList>
    </citation>
    <scope>NUCLEOTIDE SEQUENCE [LARGE SCALE GENOMIC DNA]</scope>
    <source>
        <strain evidence="1">LZ3.2</strain>
        <tissue evidence="1">Leaf</tissue>
    </source>
</reference>
<evidence type="ECO:0000313" key="1">
    <source>
        <dbReference type="EMBL" id="KAG5620270.1"/>
    </source>
</evidence>
<organism evidence="1 2">
    <name type="scientific">Solanum commersonii</name>
    <name type="common">Commerson's wild potato</name>
    <name type="synonym">Commerson's nightshade</name>
    <dbReference type="NCBI Taxonomy" id="4109"/>
    <lineage>
        <taxon>Eukaryota</taxon>
        <taxon>Viridiplantae</taxon>
        <taxon>Streptophyta</taxon>
        <taxon>Embryophyta</taxon>
        <taxon>Tracheophyta</taxon>
        <taxon>Spermatophyta</taxon>
        <taxon>Magnoliopsida</taxon>
        <taxon>eudicotyledons</taxon>
        <taxon>Gunneridae</taxon>
        <taxon>Pentapetalae</taxon>
        <taxon>asterids</taxon>
        <taxon>lamiids</taxon>
        <taxon>Solanales</taxon>
        <taxon>Solanaceae</taxon>
        <taxon>Solanoideae</taxon>
        <taxon>Solaneae</taxon>
        <taxon>Solanum</taxon>
    </lineage>
</organism>
<name>A0A9J6A6J2_SOLCO</name>